<dbReference type="InterPro" id="IPR000537">
    <property type="entry name" value="UbiA_prenyltransferase"/>
</dbReference>
<evidence type="ECO:0000256" key="1">
    <source>
        <dbReference type="ARBA" id="ARBA00004141"/>
    </source>
</evidence>
<dbReference type="Gene3D" id="1.20.120.1780">
    <property type="entry name" value="UbiA prenyltransferase"/>
    <property type="match status" value="1"/>
</dbReference>
<dbReference type="Proteomes" id="UP000576082">
    <property type="component" value="Unassembled WGS sequence"/>
</dbReference>
<comment type="subcellular location">
    <subcellularLocation>
        <location evidence="1">Membrane</location>
        <topology evidence="1">Multi-pass membrane protein</topology>
    </subcellularLocation>
</comment>
<keyword evidence="7" id="KW-0808">Transferase</keyword>
<evidence type="ECO:0000313" key="7">
    <source>
        <dbReference type="EMBL" id="NME67568.1"/>
    </source>
</evidence>
<dbReference type="NCBIfam" id="NF009513">
    <property type="entry name" value="PRK12872.1-3"/>
    <property type="match status" value="1"/>
</dbReference>
<keyword evidence="5 6" id="KW-0472">Membrane</keyword>
<evidence type="ECO:0000256" key="4">
    <source>
        <dbReference type="ARBA" id="ARBA00022989"/>
    </source>
</evidence>
<evidence type="ECO:0000313" key="8">
    <source>
        <dbReference type="Proteomes" id="UP000576082"/>
    </source>
</evidence>
<organism evidence="7 8">
    <name type="scientific">Flammeovirga aprica JL-4</name>
    <dbReference type="NCBI Taxonomy" id="694437"/>
    <lineage>
        <taxon>Bacteria</taxon>
        <taxon>Pseudomonadati</taxon>
        <taxon>Bacteroidota</taxon>
        <taxon>Cytophagia</taxon>
        <taxon>Cytophagales</taxon>
        <taxon>Flammeovirgaceae</taxon>
        <taxon>Flammeovirga</taxon>
    </lineage>
</organism>
<proteinExistence type="predicted"/>
<name>A0A7X9P128_9BACT</name>
<dbReference type="AlphaFoldDB" id="A0A7X9P128"/>
<dbReference type="GO" id="GO:0016020">
    <property type="term" value="C:membrane"/>
    <property type="evidence" value="ECO:0007669"/>
    <property type="project" value="UniProtKB-SubCell"/>
</dbReference>
<sequence>MSKPQTEQTFFINIKDFLSLIRANNLLIILFTQWMGRIFLVGPSTEWKFLLQDVSFWLLTLATVLIAASGYIINDYYDIKIDAVNRPNKQVVGKVMKRRVAILTHTVFNFTGIFIGFYLSKEVGIVCFIASFWLWLYSNELKRRAFIGNVSVAAITAFSIFLINIYFADHNRAVYEFGIFSFFVSLIREIIKDLEDKEGDVKFGCKTLPIIWGDAKTKKLIYLLFSLFIAISFVIVYEMEEPYIQYYFFILSLPAFMMIYKLVKAVSSKDYGKISSFIKYYMVAGILGMFFI</sequence>
<evidence type="ECO:0000256" key="6">
    <source>
        <dbReference type="SAM" id="Phobius"/>
    </source>
</evidence>
<feature type="transmembrane region" description="Helical" evidence="6">
    <location>
        <begin position="220"/>
        <end position="237"/>
    </location>
</feature>
<comment type="caution">
    <text evidence="7">The sequence shown here is derived from an EMBL/GenBank/DDBJ whole genome shotgun (WGS) entry which is preliminary data.</text>
</comment>
<feature type="transmembrane region" description="Helical" evidence="6">
    <location>
        <begin position="123"/>
        <end position="139"/>
    </location>
</feature>
<dbReference type="Gene3D" id="1.10.357.140">
    <property type="entry name" value="UbiA prenyltransferase"/>
    <property type="match status" value="1"/>
</dbReference>
<protein>
    <submittedName>
        <fullName evidence="7">UbiA family prenyltransferase</fullName>
    </submittedName>
</protein>
<dbReference type="EMBL" id="JABANE010000012">
    <property type="protein sequence ID" value="NME67568.1"/>
    <property type="molecule type" value="Genomic_DNA"/>
</dbReference>
<feature type="transmembrane region" description="Helical" evidence="6">
    <location>
        <begin position="21"/>
        <end position="42"/>
    </location>
</feature>
<feature type="transmembrane region" description="Helical" evidence="6">
    <location>
        <begin position="54"/>
        <end position="77"/>
    </location>
</feature>
<accession>A0A7X9P128</accession>
<dbReference type="RefSeq" id="WP_169655905.1">
    <property type="nucleotide sequence ID" value="NZ_JABANE010000012.1"/>
</dbReference>
<evidence type="ECO:0000256" key="2">
    <source>
        <dbReference type="ARBA" id="ARBA00022475"/>
    </source>
</evidence>
<evidence type="ECO:0000256" key="5">
    <source>
        <dbReference type="ARBA" id="ARBA00023136"/>
    </source>
</evidence>
<keyword evidence="4 6" id="KW-1133">Transmembrane helix</keyword>
<dbReference type="GO" id="GO:0016765">
    <property type="term" value="F:transferase activity, transferring alkyl or aryl (other than methyl) groups"/>
    <property type="evidence" value="ECO:0007669"/>
    <property type="project" value="InterPro"/>
</dbReference>
<dbReference type="CDD" id="cd13961">
    <property type="entry name" value="PT_UbiA_DGGGPS"/>
    <property type="match status" value="1"/>
</dbReference>
<keyword evidence="2" id="KW-1003">Cell membrane</keyword>
<dbReference type="PANTHER" id="PTHR42723:SF1">
    <property type="entry name" value="CHLOROPHYLL SYNTHASE, CHLOROPLASTIC"/>
    <property type="match status" value="1"/>
</dbReference>
<dbReference type="InterPro" id="IPR050475">
    <property type="entry name" value="Prenyltransferase_related"/>
</dbReference>
<evidence type="ECO:0000256" key="3">
    <source>
        <dbReference type="ARBA" id="ARBA00022692"/>
    </source>
</evidence>
<reference evidence="7 8" key="1">
    <citation type="submission" date="2020-04" db="EMBL/GenBank/DDBJ databases">
        <title>Flammeovirga sp. SR4, a novel species isolated from seawater.</title>
        <authorList>
            <person name="Wang X."/>
        </authorList>
    </citation>
    <scope>NUCLEOTIDE SEQUENCE [LARGE SCALE GENOMIC DNA]</scope>
    <source>
        <strain evidence="7 8">ATCC 23126</strain>
    </source>
</reference>
<dbReference type="PANTHER" id="PTHR42723">
    <property type="entry name" value="CHLOROPHYLL SYNTHASE"/>
    <property type="match status" value="1"/>
</dbReference>
<keyword evidence="8" id="KW-1185">Reference proteome</keyword>
<dbReference type="Pfam" id="PF01040">
    <property type="entry name" value="UbiA"/>
    <property type="match status" value="1"/>
</dbReference>
<dbReference type="InterPro" id="IPR044878">
    <property type="entry name" value="UbiA_sf"/>
</dbReference>
<gene>
    <name evidence="7" type="ORF">HHU12_06290</name>
</gene>
<feature type="transmembrane region" description="Helical" evidence="6">
    <location>
        <begin position="274"/>
        <end position="291"/>
    </location>
</feature>
<keyword evidence="3 6" id="KW-0812">Transmembrane</keyword>
<feature type="transmembrane region" description="Helical" evidence="6">
    <location>
        <begin position="146"/>
        <end position="167"/>
    </location>
</feature>
<feature type="transmembrane region" description="Helical" evidence="6">
    <location>
        <begin position="243"/>
        <end position="262"/>
    </location>
</feature>